<keyword evidence="4" id="KW-0479">Metal-binding</keyword>
<dbReference type="EMBL" id="FRAH01000052">
    <property type="protein sequence ID" value="SHK89456.1"/>
    <property type="molecule type" value="Genomic_DNA"/>
</dbReference>
<keyword evidence="5" id="KW-0862">Zinc</keyword>
<proteinExistence type="predicted"/>
<dbReference type="InterPro" id="IPR038521">
    <property type="entry name" value="ThiC/Bza_core_dom"/>
</dbReference>
<accession>A0A1M6W7H4</accession>
<gene>
    <name evidence="9" type="ORF">SAMN02745138_02523</name>
</gene>
<dbReference type="OrthoDB" id="9805897at2"/>
<keyword evidence="8" id="KW-0456">Lyase</keyword>
<sequence>MEKYRYKLNNTTIIGNDSPTALNVLIGANNEKQYLYELRKLQILDNSQLPISIVTDLSLHKRPGKELWRNIINNTRFIAGSVPVYQAVDVDKTISSKNLLNIIYDQVNCGVKLITIHPTPNYQLLKMSKGRLVPITSRGGAAVAMDMLIKQSTKNIYEQNLDEIIEMAKTYDVILSIGSSFRSANLKDAFDQTYIMELEKQIKIADYCKSSGVNVIIETPGHAAPQDVFSICNRLNLCCPYPIMPLGPMPTDCAFEQDDVAGSIGAVLMGTRGCADILSVVTREEHTGGIPSIESTVSAIKKYVVAKHIIDIYKLNDIKEDNNIAENRSKNHSCILGIDEKCSRCGALCPLDLGTALKDSLNDY</sequence>
<keyword evidence="10" id="KW-1185">Reference proteome</keyword>
<evidence type="ECO:0000256" key="3">
    <source>
        <dbReference type="ARBA" id="ARBA00022691"/>
    </source>
</evidence>
<dbReference type="GO" id="GO:0046872">
    <property type="term" value="F:metal ion binding"/>
    <property type="evidence" value="ECO:0007669"/>
    <property type="project" value="UniProtKB-KW"/>
</dbReference>
<name>A0A1M6W7H4_9FIRM</name>
<evidence type="ECO:0000256" key="8">
    <source>
        <dbReference type="ARBA" id="ARBA00023239"/>
    </source>
</evidence>
<dbReference type="InterPro" id="IPR002817">
    <property type="entry name" value="ThiC/BzaA/B"/>
</dbReference>
<evidence type="ECO:0000256" key="6">
    <source>
        <dbReference type="ARBA" id="ARBA00023004"/>
    </source>
</evidence>
<keyword evidence="7" id="KW-0411">Iron-sulfur</keyword>
<dbReference type="Gene3D" id="3.20.20.540">
    <property type="entry name" value="Radical SAM ThiC family, central domain"/>
    <property type="match status" value="1"/>
</dbReference>
<organism evidence="9 10">
    <name type="scientific">Anaerotignum lactatifermentans DSM 14214</name>
    <dbReference type="NCBI Taxonomy" id="1121323"/>
    <lineage>
        <taxon>Bacteria</taxon>
        <taxon>Bacillati</taxon>
        <taxon>Bacillota</taxon>
        <taxon>Clostridia</taxon>
        <taxon>Lachnospirales</taxon>
        <taxon>Anaerotignaceae</taxon>
        <taxon>Anaerotignum</taxon>
    </lineage>
</organism>
<dbReference type="PANTHER" id="PTHR30557:SF1">
    <property type="entry name" value="PHOSPHOMETHYLPYRIMIDINE SYNTHASE, CHLOROPLASTIC"/>
    <property type="match status" value="1"/>
</dbReference>
<dbReference type="GO" id="GO:0016829">
    <property type="term" value="F:lyase activity"/>
    <property type="evidence" value="ECO:0007669"/>
    <property type="project" value="UniProtKB-KW"/>
</dbReference>
<dbReference type="GO" id="GO:0051539">
    <property type="term" value="F:4 iron, 4 sulfur cluster binding"/>
    <property type="evidence" value="ECO:0007669"/>
    <property type="project" value="UniProtKB-KW"/>
</dbReference>
<evidence type="ECO:0000256" key="2">
    <source>
        <dbReference type="ARBA" id="ARBA00022485"/>
    </source>
</evidence>
<dbReference type="GO" id="GO:0005829">
    <property type="term" value="C:cytosol"/>
    <property type="evidence" value="ECO:0007669"/>
    <property type="project" value="TreeGrafter"/>
</dbReference>
<evidence type="ECO:0000256" key="5">
    <source>
        <dbReference type="ARBA" id="ARBA00022833"/>
    </source>
</evidence>
<reference evidence="9 10" key="1">
    <citation type="submission" date="2016-11" db="EMBL/GenBank/DDBJ databases">
        <authorList>
            <person name="Jaros S."/>
            <person name="Januszkiewicz K."/>
            <person name="Wedrychowicz H."/>
        </authorList>
    </citation>
    <scope>NUCLEOTIDE SEQUENCE [LARGE SCALE GENOMIC DNA]</scope>
    <source>
        <strain evidence="9 10">DSM 14214</strain>
    </source>
</reference>
<dbReference type="PANTHER" id="PTHR30557">
    <property type="entry name" value="THIAMINE BIOSYNTHESIS PROTEIN THIC"/>
    <property type="match status" value="1"/>
</dbReference>
<dbReference type="Proteomes" id="UP000183975">
    <property type="component" value="Unassembled WGS sequence"/>
</dbReference>
<keyword evidence="3" id="KW-0949">S-adenosyl-L-methionine</keyword>
<evidence type="ECO:0000256" key="7">
    <source>
        <dbReference type="ARBA" id="ARBA00023014"/>
    </source>
</evidence>
<keyword evidence="2" id="KW-0004">4Fe-4S</keyword>
<dbReference type="RefSeq" id="WP_072852330.1">
    <property type="nucleotide sequence ID" value="NZ_FRAH01000052.1"/>
</dbReference>
<comment type="cofactor">
    <cofactor evidence="1">
        <name>[4Fe-4S] cluster</name>
        <dbReference type="ChEBI" id="CHEBI:49883"/>
    </cofactor>
</comment>
<evidence type="ECO:0000256" key="1">
    <source>
        <dbReference type="ARBA" id="ARBA00001966"/>
    </source>
</evidence>
<protein>
    <submittedName>
        <fullName evidence="9">Phosphomethylpyrimidine synthase</fullName>
    </submittedName>
</protein>
<evidence type="ECO:0000313" key="10">
    <source>
        <dbReference type="Proteomes" id="UP000183975"/>
    </source>
</evidence>
<dbReference type="GO" id="GO:0009228">
    <property type="term" value="P:thiamine biosynthetic process"/>
    <property type="evidence" value="ECO:0007669"/>
    <property type="project" value="InterPro"/>
</dbReference>
<dbReference type="Pfam" id="PF01964">
    <property type="entry name" value="ThiC_Rad_SAM"/>
    <property type="match status" value="1"/>
</dbReference>
<keyword evidence="6" id="KW-0408">Iron</keyword>
<dbReference type="AlphaFoldDB" id="A0A1M6W7H4"/>
<evidence type="ECO:0000256" key="4">
    <source>
        <dbReference type="ARBA" id="ARBA00022723"/>
    </source>
</evidence>
<evidence type="ECO:0000313" key="9">
    <source>
        <dbReference type="EMBL" id="SHK89456.1"/>
    </source>
</evidence>